<feature type="compositionally biased region" description="Low complexity" evidence="1">
    <location>
        <begin position="33"/>
        <end position="43"/>
    </location>
</feature>
<reference evidence="2 3" key="1">
    <citation type="journal article" date="2010" name="Cell">
        <title>The genome of Naegleria gruberi illuminates early eukaryotic versatility.</title>
        <authorList>
            <person name="Fritz-Laylin L.K."/>
            <person name="Prochnik S.E."/>
            <person name="Ginger M.L."/>
            <person name="Dacks J.B."/>
            <person name="Carpenter M.L."/>
            <person name="Field M.C."/>
            <person name="Kuo A."/>
            <person name="Paredez A."/>
            <person name="Chapman J."/>
            <person name="Pham J."/>
            <person name="Shu S."/>
            <person name="Neupane R."/>
            <person name="Cipriano M."/>
            <person name="Mancuso J."/>
            <person name="Tu H."/>
            <person name="Salamov A."/>
            <person name="Lindquist E."/>
            <person name="Shapiro H."/>
            <person name="Lucas S."/>
            <person name="Grigoriev I.V."/>
            <person name="Cande W.Z."/>
            <person name="Fulton C."/>
            <person name="Rokhsar D.S."/>
            <person name="Dawson S.C."/>
        </authorList>
    </citation>
    <scope>NUCLEOTIDE SEQUENCE [LARGE SCALE GENOMIC DNA]</scope>
    <source>
        <strain evidence="2 3">NEG-M</strain>
    </source>
</reference>
<evidence type="ECO:0000256" key="1">
    <source>
        <dbReference type="SAM" id="MobiDB-lite"/>
    </source>
</evidence>
<dbReference type="RefSeq" id="XP_002669346.1">
    <property type="nucleotide sequence ID" value="XM_002669300.1"/>
</dbReference>
<dbReference type="AlphaFoldDB" id="D2W2S3"/>
<evidence type="ECO:0000313" key="2">
    <source>
        <dbReference type="EMBL" id="EFC36602.1"/>
    </source>
</evidence>
<dbReference type="VEuPathDB" id="AmoebaDB:NAEGRDRAFT_75693"/>
<gene>
    <name evidence="2" type="ORF">NAEGRDRAFT_75693</name>
</gene>
<feature type="region of interest" description="Disordered" evidence="1">
    <location>
        <begin position="1"/>
        <end position="43"/>
    </location>
</feature>
<accession>D2W2S3</accession>
<evidence type="ECO:0000313" key="3">
    <source>
        <dbReference type="Proteomes" id="UP000006671"/>
    </source>
</evidence>
<dbReference type="KEGG" id="ngr:NAEGRDRAFT_75693"/>
<dbReference type="GeneID" id="8859914"/>
<name>D2W2S3_NAEGR</name>
<protein>
    <submittedName>
        <fullName evidence="2">Predicted protein</fullName>
    </submittedName>
</protein>
<dbReference type="Proteomes" id="UP000006671">
    <property type="component" value="Unassembled WGS sequence"/>
</dbReference>
<sequence length="345" mass="38140">MSGNNKKGTPQRKQHAVSSPSHPKQRVEVFSPSDSSSSATDTTARIYADDRIANPENQNSGLVSSGAAALANALNLKQSDSNNYFGTGKRERDSEGISLKEYLRDCYQSITGESINDELSSDDIFELILSTSNEQYSADSEFKNRMAFLQRVFREEVDAPVPDVYGGKEFRSKGYPLLLAQSHIIVQVCKRLRNGNSFDLVEWLQAIEFIHNIADLNCIAIKLGAGSGGFEAAKEFVNTYKSGGTIDNITSKQQQKAIKKGEKLREERPKKSGSGNVSHSTSYLLVGNANSHGSEAIILIIALINSIFNPLKYYDYQNTTLNNSASKTIPMYESIYQQDHQDNLQ</sequence>
<dbReference type="InParanoid" id="D2W2S3"/>
<dbReference type="EMBL" id="GG738928">
    <property type="protein sequence ID" value="EFC36602.1"/>
    <property type="molecule type" value="Genomic_DNA"/>
</dbReference>
<organism evidence="3">
    <name type="scientific">Naegleria gruberi</name>
    <name type="common">Amoeba</name>
    <dbReference type="NCBI Taxonomy" id="5762"/>
    <lineage>
        <taxon>Eukaryota</taxon>
        <taxon>Discoba</taxon>
        <taxon>Heterolobosea</taxon>
        <taxon>Tetramitia</taxon>
        <taxon>Eutetramitia</taxon>
        <taxon>Vahlkampfiidae</taxon>
        <taxon>Naegleria</taxon>
    </lineage>
</organism>
<proteinExistence type="predicted"/>
<keyword evidence="3" id="KW-1185">Reference proteome</keyword>